<evidence type="ECO:0000313" key="2">
    <source>
        <dbReference type="EMBL" id="RED84050.1"/>
    </source>
</evidence>
<keyword evidence="3" id="KW-1185">Reference proteome</keyword>
<dbReference type="RefSeq" id="WP_116060682.1">
    <property type="nucleotide sequence ID" value="NZ_QRDZ01000007.1"/>
</dbReference>
<evidence type="ECO:0000256" key="1">
    <source>
        <dbReference type="SAM" id="Phobius"/>
    </source>
</evidence>
<feature type="transmembrane region" description="Helical" evidence="1">
    <location>
        <begin position="649"/>
        <end position="673"/>
    </location>
</feature>
<dbReference type="InterPro" id="IPR043748">
    <property type="entry name" value="DUF5693"/>
</dbReference>
<keyword evidence="1" id="KW-0472">Membrane</keyword>
<feature type="transmembrane region" description="Helical" evidence="1">
    <location>
        <begin position="15"/>
        <end position="33"/>
    </location>
</feature>
<feature type="transmembrane region" description="Helical" evidence="1">
    <location>
        <begin position="622"/>
        <end position="643"/>
    </location>
</feature>
<keyword evidence="1" id="KW-0812">Transmembrane</keyword>
<proteinExistence type="predicted"/>
<gene>
    <name evidence="2" type="ORF">DFP98_107158</name>
</gene>
<dbReference type="Proteomes" id="UP000256977">
    <property type="component" value="Unassembled WGS sequence"/>
</dbReference>
<feature type="transmembrane region" description="Helical" evidence="1">
    <location>
        <begin position="387"/>
        <end position="409"/>
    </location>
</feature>
<feature type="transmembrane region" description="Helical" evidence="1">
    <location>
        <begin position="597"/>
        <end position="615"/>
    </location>
</feature>
<dbReference type="Pfam" id="PF18949">
    <property type="entry name" value="DUF5693"/>
    <property type="match status" value="1"/>
</dbReference>
<reference evidence="2 3" key="1">
    <citation type="submission" date="2018-07" db="EMBL/GenBank/DDBJ databases">
        <title>Genomic Encyclopedia of Type Strains, Phase III (KMG-III): the genomes of soil and plant-associated and newly described type strains.</title>
        <authorList>
            <person name="Whitman W."/>
        </authorList>
    </citation>
    <scope>NUCLEOTIDE SEQUENCE [LARGE SCALE GENOMIC DNA]</scope>
    <source>
        <strain evidence="2 3">CECT 7287</strain>
    </source>
</reference>
<name>A0A3D9KD35_9BACL</name>
<organism evidence="2 3">
    <name type="scientific">Cohnella phaseoli</name>
    <dbReference type="NCBI Taxonomy" id="456490"/>
    <lineage>
        <taxon>Bacteria</taxon>
        <taxon>Bacillati</taxon>
        <taxon>Bacillota</taxon>
        <taxon>Bacilli</taxon>
        <taxon>Bacillales</taxon>
        <taxon>Paenibacillaceae</taxon>
        <taxon>Cohnella</taxon>
    </lineage>
</organism>
<feature type="transmembrane region" description="Helical" evidence="1">
    <location>
        <begin position="509"/>
        <end position="531"/>
    </location>
</feature>
<feature type="transmembrane region" description="Helical" evidence="1">
    <location>
        <begin position="543"/>
        <end position="567"/>
    </location>
</feature>
<dbReference type="EMBL" id="QRDZ01000007">
    <property type="protein sequence ID" value="RED84050.1"/>
    <property type="molecule type" value="Genomic_DNA"/>
</dbReference>
<comment type="caution">
    <text evidence="2">The sequence shown here is derived from an EMBL/GenBank/DDBJ whole genome shotgun (WGS) entry which is preliminary data.</text>
</comment>
<dbReference type="AlphaFoldDB" id="A0A3D9KD35"/>
<sequence length="690" mass="75762">MPQWVNRLNTIMAKWLWWVVLLGVIASLPVVYAREQTEQSANEVAIVMDYRDLLQVSNTQVDPRRFVEEQIGLLKDAGVNGMVVFESTLEELSWAGEVNVYNATQAALLEGRVSPPDDNGTYVVFNRPEHEATFRPIIEWAFRHHGAEVTSWSVKGQAGVRISMGYDDAILRPMQPNPLAIKSLSEAGFLVIPRLSDRFDPFDQTEVARWLDSYQELGIDRIVFDGEAVTGFADDDEKHKGITFFAGELKEHGIGVAIFENLRIPQKGMSKLANLLGYNAIRAHSVSEAEMSVIKKPVLEDRLVLAVKDRNIRLLYLNAITVRDSTKGQVTHPLQNIVDVLKGEKDDDGNTVSVGVVKQLHDFGFEIGSPKAFQIEHAPAEMALRGVAMLGAIALVALTIGLFLPSLLVPSLVAGAVGGAGLYVLSSTLMVQALALMAGIAAPTAAVVLLVKRIRVLRDSGEDRKMSSLHRLGGALLLFVRTTILSLAAVPFVVALLNHISYSLVLQQFRGVSALHLVPIGLVALYVFLYGSGNTVIGNARKILSMPLTVLWIAGVGVLAVVGYYYLSRTGNSGQVTGIEKEFRSLMENTFGVRPRIKEFMFGHPLFFAGIFIALRYRWGMVLLVVGTIAQLSMVDTFAHIHTPLLLSFIRVLLGLGIGLLLGFVAIAVWQVLERLWQRWGKKVLGDAGQ</sequence>
<feature type="transmembrane region" description="Helical" evidence="1">
    <location>
        <begin position="472"/>
        <end position="497"/>
    </location>
</feature>
<feature type="transmembrane region" description="Helical" evidence="1">
    <location>
        <begin position="429"/>
        <end position="451"/>
    </location>
</feature>
<accession>A0A3D9KD35</accession>
<protein>
    <submittedName>
        <fullName evidence="2">Uncharacterized protein</fullName>
    </submittedName>
</protein>
<evidence type="ECO:0000313" key="3">
    <source>
        <dbReference type="Proteomes" id="UP000256977"/>
    </source>
</evidence>
<keyword evidence="1" id="KW-1133">Transmembrane helix</keyword>